<evidence type="ECO:0000256" key="1">
    <source>
        <dbReference type="SAM" id="SignalP"/>
    </source>
</evidence>
<organism evidence="3">
    <name type="scientific">Acropora millepora</name>
    <name type="common">Staghorn coral</name>
    <name type="synonym">Heteropora millepora</name>
    <dbReference type="NCBI Taxonomy" id="45264"/>
    <lineage>
        <taxon>Eukaryota</taxon>
        <taxon>Metazoa</taxon>
        <taxon>Cnidaria</taxon>
        <taxon>Anthozoa</taxon>
        <taxon>Hexacorallia</taxon>
        <taxon>Scleractinia</taxon>
        <taxon>Astrocoeniina</taxon>
        <taxon>Acroporidae</taxon>
        <taxon>Acropora</taxon>
    </lineage>
</organism>
<feature type="chain" id="PRO_5002630273" evidence="1">
    <location>
        <begin position="18"/>
        <end position="853"/>
    </location>
</feature>
<accession>A0T3F5</accession>
<evidence type="ECO:0000313" key="3">
    <source>
        <dbReference type="EMBL" id="ABK63971.2"/>
    </source>
</evidence>
<protein>
    <submittedName>
        <fullName evidence="3">Apextrin</fullName>
    </submittedName>
</protein>
<dbReference type="PROSITE" id="PS51412">
    <property type="entry name" value="MACPF_2"/>
    <property type="match status" value="1"/>
</dbReference>
<dbReference type="SUPFAM" id="SSF63825">
    <property type="entry name" value="YWTD domain"/>
    <property type="match status" value="1"/>
</dbReference>
<reference evidence="3" key="1">
    <citation type="submission" date="2010-05" db="EMBL/GenBank/DDBJ databases">
        <title>The innate immune repetoire in Cnidaria: Ancestral complexity and stochastic gene loss.</title>
        <authorList>
            <person name="Miller D.J."/>
            <person name="Hemmrich G."/>
            <person name="Ball E.E."/>
            <person name="Hayward D.C."/>
            <person name="Khalturin K."/>
            <person name="Funayama N."/>
            <person name="Agata K."/>
            <person name="Bosch T.C.G."/>
        </authorList>
    </citation>
    <scope>NUCLEOTIDE SEQUENCE</scope>
</reference>
<dbReference type="TCDB" id="1.C.39.7.4">
    <property type="family name" value="the membrane attack complex/perforin (macpf) family"/>
</dbReference>
<sequence length="853" mass="96084">MFVILGVVLLFVSHVTSTSVLDAIKPHKNCRLNYNGSRPIALPVKTLSFFQEQVRAIMSQRGEFIDFGAAWVVDADFLTLNGDFNYFPPGKKGEKTPLLDPNMYIAPRPARKGQNYVVARESSIGDKPLVSIAREVRLFRVLDSYQKGKAMLVYSFFSPSEKNIFTICKMIKDVGLPTLMTYSYARKDVFNVSADLRRCGARLVHLPENVMMKNIPDPAMMGTAMPNIDYLVRGYNILYGNPISDPSTGTDPGIRIYPTFVTNYDSGMTTSDGKWAVPDGLFFLITVSCVIEFNSEESRSSSSYMNSLTNEVGTDSKFFGAYFKANVKVSSKNEELHEASYSYVKSQAVCSYYKGSIFPDLPPRLTPQILATMKKCSDNPTDDNFNNLVEYFGTHYIAQGVMGSKFGSESKLSTEKYEELQSNGINVGTAAGYEGMFSAGYQQETDSQREQREAFENARESKFSYTYGTQMPADGSANTWASQTSQTPMPINIELTSISELLTDTFKTDLDEKQIDYETLRPKLVEYLTRYCQQLVDENKAKDCMPPTEFATNGPGPTAWIDTDTDVFQDMLDEHFMALVYGSTDNEFTLEILKDKEKTFSQVIERGNYVMDVTACPGRKRFGVLHCNLVSWAYIQMYDVDDSGKATAGLQLKLQDFGVGPEDVSWNALSYSEEYKGFLLVKRAWPQNFELLKIKDLCFADAWGVKAEVFINADCQHCETQAALHLGGNLFAVSGLFPYQQRTLYVIEVLENNNYNKLQTIQASEGLYFSDLFKDDKNNLYVTMGQWAAYGDASISVYRWSPESKNLTYAVDLLTQKKLLDYPNVGSLSQMGNYIYFTESSSGKAFEYMMRYD</sequence>
<dbReference type="AlphaFoldDB" id="A0T3F5"/>
<evidence type="ECO:0000259" key="2">
    <source>
        <dbReference type="PROSITE" id="PS51412"/>
    </source>
</evidence>
<dbReference type="Pfam" id="PF01823">
    <property type="entry name" value="MACPF"/>
    <property type="match status" value="1"/>
</dbReference>
<feature type="signal peptide" evidence="1">
    <location>
        <begin position="1"/>
        <end position="17"/>
    </location>
</feature>
<dbReference type="EMBL" id="EF091848">
    <property type="protein sequence ID" value="ABK63971.2"/>
    <property type="molecule type" value="mRNA"/>
</dbReference>
<dbReference type="InterPro" id="IPR020864">
    <property type="entry name" value="MACPF"/>
</dbReference>
<name>A0T3F5_ACRMI</name>
<feature type="domain" description="MACPF" evidence="2">
    <location>
        <begin position="213"/>
        <end position="532"/>
    </location>
</feature>
<dbReference type="SMART" id="SM00457">
    <property type="entry name" value="MACPF"/>
    <property type="match status" value="1"/>
</dbReference>
<proteinExistence type="evidence at transcript level"/>
<keyword evidence="1" id="KW-0732">Signal</keyword>
<dbReference type="OrthoDB" id="5963421at2759"/>